<keyword evidence="2" id="KW-1185">Reference proteome</keyword>
<protein>
    <submittedName>
        <fullName evidence="1">Uncharacterized protein</fullName>
    </submittedName>
</protein>
<dbReference type="OrthoDB" id="2147163at2759"/>
<dbReference type="Proteomes" id="UP000235371">
    <property type="component" value="Unassembled WGS sequence"/>
</dbReference>
<evidence type="ECO:0000313" key="2">
    <source>
        <dbReference type="Proteomes" id="UP000235371"/>
    </source>
</evidence>
<name>A0A2J6SUN1_9HELO</name>
<dbReference type="EMBL" id="KZ613859">
    <property type="protein sequence ID" value="PMD54488.1"/>
    <property type="molecule type" value="Genomic_DNA"/>
</dbReference>
<dbReference type="AlphaFoldDB" id="A0A2J6SUN1"/>
<dbReference type="GeneID" id="36583677"/>
<sequence length="217" mass="24114">MLVPLRCHGSFSCIGNTGVWSAFNFFSWCIEGVVVSRCTRVTTSVISQDYKLSRCLLGDIPSWSSSETSSKRLHLLERATAVTSKTCQRVGFFLGPRALQLFPSSPIASLLIIPLSTNHVKIHQQHPCRYHSHFQISTSASECYSPAFNPSFLHISRLPRALPHFLHPHASTTALHFNPTISAINCSLNFNSVKTSIPYTTNNQQTEVHHGSSYARS</sequence>
<reference evidence="1 2" key="1">
    <citation type="submission" date="2016-04" db="EMBL/GenBank/DDBJ databases">
        <title>A degradative enzymes factory behind the ericoid mycorrhizal symbiosis.</title>
        <authorList>
            <consortium name="DOE Joint Genome Institute"/>
            <person name="Martino E."/>
            <person name="Morin E."/>
            <person name="Grelet G."/>
            <person name="Kuo A."/>
            <person name="Kohler A."/>
            <person name="Daghino S."/>
            <person name="Barry K."/>
            <person name="Choi C."/>
            <person name="Cichocki N."/>
            <person name="Clum A."/>
            <person name="Copeland A."/>
            <person name="Hainaut M."/>
            <person name="Haridas S."/>
            <person name="Labutti K."/>
            <person name="Lindquist E."/>
            <person name="Lipzen A."/>
            <person name="Khouja H.-R."/>
            <person name="Murat C."/>
            <person name="Ohm R."/>
            <person name="Olson A."/>
            <person name="Spatafora J."/>
            <person name="Veneault-Fourrey C."/>
            <person name="Henrissat B."/>
            <person name="Grigoriev I."/>
            <person name="Martin F."/>
            <person name="Perotto S."/>
        </authorList>
    </citation>
    <scope>NUCLEOTIDE SEQUENCE [LARGE SCALE GENOMIC DNA]</scope>
    <source>
        <strain evidence="1 2">E</strain>
    </source>
</reference>
<organism evidence="1 2">
    <name type="scientific">Hyaloscypha bicolor E</name>
    <dbReference type="NCBI Taxonomy" id="1095630"/>
    <lineage>
        <taxon>Eukaryota</taxon>
        <taxon>Fungi</taxon>
        <taxon>Dikarya</taxon>
        <taxon>Ascomycota</taxon>
        <taxon>Pezizomycotina</taxon>
        <taxon>Leotiomycetes</taxon>
        <taxon>Helotiales</taxon>
        <taxon>Hyaloscyphaceae</taxon>
        <taxon>Hyaloscypha</taxon>
        <taxon>Hyaloscypha bicolor</taxon>
    </lineage>
</organism>
<evidence type="ECO:0000313" key="1">
    <source>
        <dbReference type="EMBL" id="PMD54488.1"/>
    </source>
</evidence>
<dbReference type="RefSeq" id="XP_024731392.1">
    <property type="nucleotide sequence ID" value="XM_024875598.1"/>
</dbReference>
<accession>A0A2J6SUN1</accession>
<proteinExistence type="predicted"/>
<gene>
    <name evidence="1" type="ORF">K444DRAFT_539133</name>
</gene>